<evidence type="ECO:0000256" key="1">
    <source>
        <dbReference type="SAM" id="MobiDB-lite"/>
    </source>
</evidence>
<proteinExistence type="predicted"/>
<name>A0ABD3UF44_SINWO</name>
<organism evidence="2 3">
    <name type="scientific">Sinanodonta woodiana</name>
    <name type="common">Chinese pond mussel</name>
    <name type="synonym">Anodonta woodiana</name>
    <dbReference type="NCBI Taxonomy" id="1069815"/>
    <lineage>
        <taxon>Eukaryota</taxon>
        <taxon>Metazoa</taxon>
        <taxon>Spiralia</taxon>
        <taxon>Lophotrochozoa</taxon>
        <taxon>Mollusca</taxon>
        <taxon>Bivalvia</taxon>
        <taxon>Autobranchia</taxon>
        <taxon>Heteroconchia</taxon>
        <taxon>Palaeoheterodonta</taxon>
        <taxon>Unionida</taxon>
        <taxon>Unionoidea</taxon>
        <taxon>Unionidae</taxon>
        <taxon>Unioninae</taxon>
        <taxon>Sinanodonta</taxon>
    </lineage>
</organism>
<dbReference type="EMBL" id="JBJQND010000016">
    <property type="protein sequence ID" value="KAL3848134.1"/>
    <property type="molecule type" value="Genomic_DNA"/>
</dbReference>
<accession>A0ABD3UF44</accession>
<feature type="region of interest" description="Disordered" evidence="1">
    <location>
        <begin position="51"/>
        <end position="109"/>
    </location>
</feature>
<keyword evidence="3" id="KW-1185">Reference proteome</keyword>
<dbReference type="AlphaFoldDB" id="A0ABD3UF44"/>
<evidence type="ECO:0000313" key="2">
    <source>
        <dbReference type="EMBL" id="KAL3848134.1"/>
    </source>
</evidence>
<protein>
    <submittedName>
        <fullName evidence="2">Uncharacterized protein</fullName>
    </submittedName>
</protein>
<evidence type="ECO:0000313" key="3">
    <source>
        <dbReference type="Proteomes" id="UP001634394"/>
    </source>
</evidence>
<reference evidence="2 3" key="1">
    <citation type="submission" date="2024-11" db="EMBL/GenBank/DDBJ databases">
        <title>Chromosome-level genome assembly of the freshwater bivalve Anodonta woodiana.</title>
        <authorList>
            <person name="Chen X."/>
        </authorList>
    </citation>
    <scope>NUCLEOTIDE SEQUENCE [LARGE SCALE GENOMIC DNA]</scope>
    <source>
        <strain evidence="2">MN2024</strain>
        <tissue evidence="2">Gills</tissue>
    </source>
</reference>
<feature type="compositionally biased region" description="Basic residues" evidence="1">
    <location>
        <begin position="54"/>
        <end position="69"/>
    </location>
</feature>
<sequence>MEMLATDIVPETALQALIGLGLKGANNWSLRAAGRRTTLLLVWDAEDNEEKGRLAYRRGRGKRQPRREKRPMADTPSPPPATRVEENPEVPTGNPSVPGVTLQALHERI</sequence>
<gene>
    <name evidence="2" type="ORF">ACJMK2_019011</name>
</gene>
<dbReference type="Proteomes" id="UP001634394">
    <property type="component" value="Unassembled WGS sequence"/>
</dbReference>
<comment type="caution">
    <text evidence="2">The sequence shown here is derived from an EMBL/GenBank/DDBJ whole genome shotgun (WGS) entry which is preliminary data.</text>
</comment>